<dbReference type="PATRIC" id="fig|134601.6.peg.4087"/>
<dbReference type="OrthoDB" id="4731620at2"/>
<dbReference type="Proteomes" id="UP000062255">
    <property type="component" value="Chromosome"/>
</dbReference>
<dbReference type="KEGG" id="mgo:AFA91_19740"/>
<reference evidence="1 2" key="1">
    <citation type="submission" date="2015-07" db="EMBL/GenBank/DDBJ databases">
        <title>Complete genome sequence of Mycobacterium goodii X7B, a facultative thermophilic biodesulfurizing bacterium.</title>
        <authorList>
            <person name="Yu B."/>
            <person name="Li F."/>
            <person name="Xu P."/>
        </authorList>
    </citation>
    <scope>NUCLEOTIDE SEQUENCE [LARGE SCALE GENOMIC DNA]</scope>
    <source>
        <strain evidence="1 2">X7B</strain>
    </source>
</reference>
<evidence type="ECO:0008006" key="3">
    <source>
        <dbReference type="Google" id="ProtNLM"/>
    </source>
</evidence>
<dbReference type="Gene3D" id="3.30.70.100">
    <property type="match status" value="1"/>
</dbReference>
<proteinExistence type="predicted"/>
<dbReference type="AlphaFoldDB" id="A0A0K0X8N2"/>
<name>A0A0K0X8N2_MYCGD</name>
<accession>A0A0K0X8N2</accession>
<dbReference type="STRING" id="134601.AFA91_19740"/>
<protein>
    <recommendedName>
        <fullName evidence="3">REDY-like protein HapK</fullName>
    </recommendedName>
</protein>
<dbReference type="InterPro" id="IPR021667">
    <property type="entry name" value="HapK"/>
</dbReference>
<organism evidence="1 2">
    <name type="scientific">Mycolicibacterium goodii</name>
    <name type="common">Mycobacterium goodii</name>
    <dbReference type="NCBI Taxonomy" id="134601"/>
    <lineage>
        <taxon>Bacteria</taxon>
        <taxon>Bacillati</taxon>
        <taxon>Actinomycetota</taxon>
        <taxon>Actinomycetes</taxon>
        <taxon>Mycobacteriales</taxon>
        <taxon>Mycobacteriaceae</taxon>
        <taxon>Mycolicibacterium</taxon>
    </lineage>
</organism>
<sequence>MAVSAINMFRLRPGVDAADFESFSAELDRPTCLQFDVVLDFNVYLVDDGDPAHPHVIEVMTVASWPEWEKVRDNASELRPVVSRFDELVEPGSVTTYLTRHSLLPQEI</sequence>
<dbReference type="EMBL" id="CP012150">
    <property type="protein sequence ID" value="AKS33750.1"/>
    <property type="molecule type" value="Genomic_DNA"/>
</dbReference>
<gene>
    <name evidence="1" type="ORF">AFA91_19740</name>
</gene>
<evidence type="ECO:0000313" key="1">
    <source>
        <dbReference type="EMBL" id="AKS33750.1"/>
    </source>
</evidence>
<evidence type="ECO:0000313" key="2">
    <source>
        <dbReference type="Proteomes" id="UP000062255"/>
    </source>
</evidence>
<dbReference type="Pfam" id="PF11639">
    <property type="entry name" value="HapK"/>
    <property type="match status" value="1"/>
</dbReference>
<dbReference type="RefSeq" id="WP_049746192.1">
    <property type="nucleotide sequence ID" value="NZ_CP012150.1"/>
</dbReference>